<protein>
    <recommendedName>
        <fullName evidence="3">Lipoprotein</fullName>
    </recommendedName>
</protein>
<evidence type="ECO:0000313" key="1">
    <source>
        <dbReference type="EMBL" id="TBX65189.1"/>
    </source>
</evidence>
<dbReference type="EMBL" id="SJPE01000020">
    <property type="protein sequence ID" value="TBX65189.1"/>
    <property type="molecule type" value="Genomic_DNA"/>
</dbReference>
<keyword evidence="2" id="KW-1185">Reference proteome</keyword>
<name>A0A4Q9YRM5_9FLAO</name>
<evidence type="ECO:0000313" key="2">
    <source>
        <dbReference type="Proteomes" id="UP000293300"/>
    </source>
</evidence>
<dbReference type="Gene3D" id="3.10.450.590">
    <property type="match status" value="1"/>
</dbReference>
<dbReference type="AlphaFoldDB" id="A0A4Q9YRM5"/>
<accession>A0A4Q9YRM5</accession>
<sequence length="151" mass="17290">MKKIILLLGIALLVSCKSKNGTTDRSIEMVKAEDVDKVKSDRAYELGKRVLEACNTSRFKPFSSNEATEKVRQNATKEKISSTCQKINQRYGRFKGLNLIDITHNKNTDEYVFRYSIDYEKKYFKKELKVTVNGENKVSGIATQEVPQKPM</sequence>
<dbReference type="Proteomes" id="UP000293300">
    <property type="component" value="Unassembled WGS sequence"/>
</dbReference>
<comment type="caution">
    <text evidence="1">The sequence shown here is derived from an EMBL/GenBank/DDBJ whole genome shotgun (WGS) entry which is preliminary data.</text>
</comment>
<dbReference type="OrthoDB" id="1351300at2"/>
<dbReference type="RefSeq" id="WP_131476984.1">
    <property type="nucleotide sequence ID" value="NZ_SJPE01000020.1"/>
</dbReference>
<evidence type="ECO:0008006" key="3">
    <source>
        <dbReference type="Google" id="ProtNLM"/>
    </source>
</evidence>
<reference evidence="1 2" key="1">
    <citation type="submission" date="2019-02" db="EMBL/GenBank/DDBJ databases">
        <title>Flavobacterium sp. RD-2-33 isolated from forest soil.</title>
        <authorList>
            <person name="Chaudhary D.K."/>
        </authorList>
    </citation>
    <scope>NUCLEOTIDE SEQUENCE [LARGE SCALE GENOMIC DNA]</scope>
    <source>
        <strain evidence="1 2">RD-2-33</strain>
    </source>
</reference>
<organism evidence="1 2">
    <name type="scientific">Flavobacterium silvisoli</name>
    <dbReference type="NCBI Taxonomy" id="2529433"/>
    <lineage>
        <taxon>Bacteria</taxon>
        <taxon>Pseudomonadati</taxon>
        <taxon>Bacteroidota</taxon>
        <taxon>Flavobacteriia</taxon>
        <taxon>Flavobacteriales</taxon>
        <taxon>Flavobacteriaceae</taxon>
        <taxon>Flavobacterium</taxon>
    </lineage>
</organism>
<proteinExistence type="predicted"/>
<gene>
    <name evidence="1" type="ORF">EZL74_12415</name>
</gene>
<dbReference type="PROSITE" id="PS51257">
    <property type="entry name" value="PROKAR_LIPOPROTEIN"/>
    <property type="match status" value="1"/>
</dbReference>